<feature type="transmembrane region" description="Helical" evidence="7">
    <location>
        <begin position="390"/>
        <end position="410"/>
    </location>
</feature>
<accession>A0A328U643</accession>
<evidence type="ECO:0000313" key="9">
    <source>
        <dbReference type="Proteomes" id="UP000249260"/>
    </source>
</evidence>
<proteinExistence type="predicted"/>
<evidence type="ECO:0000256" key="2">
    <source>
        <dbReference type="ARBA" id="ARBA00022448"/>
    </source>
</evidence>
<comment type="caution">
    <text evidence="8">The sequence shown here is derived from an EMBL/GenBank/DDBJ whole genome shotgun (WGS) entry which is preliminary data.</text>
</comment>
<dbReference type="SUPFAM" id="SSF161098">
    <property type="entry name" value="MetI-like"/>
    <property type="match status" value="2"/>
</dbReference>
<keyword evidence="9" id="KW-1185">Reference proteome</keyword>
<dbReference type="GO" id="GO:0005886">
    <property type="term" value="C:plasma membrane"/>
    <property type="evidence" value="ECO:0007669"/>
    <property type="project" value="UniProtKB-SubCell"/>
</dbReference>
<dbReference type="EMBL" id="QLUW01000001">
    <property type="protein sequence ID" value="RAP78039.1"/>
    <property type="molecule type" value="Genomic_DNA"/>
</dbReference>
<evidence type="ECO:0000256" key="7">
    <source>
        <dbReference type="SAM" id="Phobius"/>
    </source>
</evidence>
<feature type="transmembrane region" description="Helical" evidence="7">
    <location>
        <begin position="527"/>
        <end position="547"/>
    </location>
</feature>
<evidence type="ECO:0000313" key="8">
    <source>
        <dbReference type="EMBL" id="RAP78039.1"/>
    </source>
</evidence>
<feature type="transmembrane region" description="Helical" evidence="7">
    <location>
        <begin position="157"/>
        <end position="182"/>
    </location>
</feature>
<protein>
    <recommendedName>
        <fullName evidence="10">ABC transmembrane type-1 domain-containing protein</fullName>
    </recommendedName>
</protein>
<feature type="transmembrane region" description="Helical" evidence="7">
    <location>
        <begin position="203"/>
        <end position="225"/>
    </location>
</feature>
<dbReference type="OrthoDB" id="2518180at2"/>
<feature type="transmembrane region" description="Helical" evidence="7">
    <location>
        <begin position="309"/>
        <end position="335"/>
    </location>
</feature>
<name>A0A328U643_9BACL</name>
<feature type="transmembrane region" description="Helical" evidence="7">
    <location>
        <begin position="85"/>
        <end position="107"/>
    </location>
</feature>
<evidence type="ECO:0000256" key="6">
    <source>
        <dbReference type="ARBA" id="ARBA00023136"/>
    </source>
</evidence>
<evidence type="ECO:0000256" key="4">
    <source>
        <dbReference type="ARBA" id="ARBA00022692"/>
    </source>
</evidence>
<dbReference type="RefSeq" id="WP_112881164.1">
    <property type="nucleotide sequence ID" value="NZ_QLUW01000001.1"/>
</dbReference>
<reference evidence="8 9" key="1">
    <citation type="submission" date="2018-06" db="EMBL/GenBank/DDBJ databases">
        <title>Paenibacillus montanisoli sp. nov., isolated from mountain area soil.</title>
        <authorList>
            <person name="Wu M."/>
        </authorList>
    </citation>
    <scope>NUCLEOTIDE SEQUENCE [LARGE SCALE GENOMIC DNA]</scope>
    <source>
        <strain evidence="8 9">RA17</strain>
    </source>
</reference>
<feature type="transmembrane region" description="Helical" evidence="7">
    <location>
        <begin position="114"/>
        <end position="137"/>
    </location>
</feature>
<dbReference type="InterPro" id="IPR035906">
    <property type="entry name" value="MetI-like_sf"/>
</dbReference>
<dbReference type="Gene3D" id="1.10.3720.10">
    <property type="entry name" value="MetI-like"/>
    <property type="match status" value="2"/>
</dbReference>
<sequence>MTEQASLLQRIWKYRLHYIIVVPPLLLWCILKGIPLVTLLYGTFVDLNIFQGLLRSEWVGLANFRNVLRLPEFGSVIANTISLKLGYTAVCGVAALVVSLLLSGIGYRRLRGGLAVLFLMPYFIPSAVIAYIVMLTLSPSGSPFGISSLRLGDPGQFPVILILSEVLKTCGIPILIALAAIGSRQAAMDNGAIPNRASFVHRNVVPAVRAIAAFMLMLLGTPLSIDPELQRLLVNPLVYETGETLDSFAFRIVFQNAEFNFAGPIALITFAVQLACTLLAYLLVRGAFARDLFTPSRGSAANRTSGKAASAAFGIGSIALASGVLLLLYMLFIYPFTMPASTGAALDTLFSPYRYALFLFMNAAGAVIFMGITALLAFPLTVKDLPGRGLYKLLLLVLLTVGGVHFYEYLFYKNLHTVNTVIPIFLTSFFSILPVFILKSIFNANYAGSRDEAAATGRGETHIFFNVYLPSIWKPLLALGALHAVMLWNSFTQPLIYLANPESFPPLLTFMTAMHQMGDSGLTYSPAALLQFAAILTVPPLLILLLMRRWMTGEVLTSTVRNL</sequence>
<feature type="transmembrane region" description="Helical" evidence="7">
    <location>
        <begin position="422"/>
        <end position="442"/>
    </location>
</feature>
<evidence type="ECO:0008006" key="10">
    <source>
        <dbReference type="Google" id="ProtNLM"/>
    </source>
</evidence>
<keyword evidence="6 7" id="KW-0472">Membrane</keyword>
<feature type="transmembrane region" description="Helical" evidence="7">
    <location>
        <begin position="16"/>
        <end position="41"/>
    </location>
</feature>
<organism evidence="8 9">
    <name type="scientific">Paenibacillus montanisoli</name>
    <dbReference type="NCBI Taxonomy" id="2081970"/>
    <lineage>
        <taxon>Bacteria</taxon>
        <taxon>Bacillati</taxon>
        <taxon>Bacillota</taxon>
        <taxon>Bacilli</taxon>
        <taxon>Bacillales</taxon>
        <taxon>Paenibacillaceae</taxon>
        <taxon>Paenibacillus</taxon>
    </lineage>
</organism>
<feature type="transmembrane region" description="Helical" evidence="7">
    <location>
        <begin position="355"/>
        <end position="378"/>
    </location>
</feature>
<evidence type="ECO:0000256" key="5">
    <source>
        <dbReference type="ARBA" id="ARBA00022989"/>
    </source>
</evidence>
<dbReference type="Proteomes" id="UP000249260">
    <property type="component" value="Unassembled WGS sequence"/>
</dbReference>
<comment type="subcellular location">
    <subcellularLocation>
        <location evidence="1">Cell membrane</location>
        <topology evidence="1">Multi-pass membrane protein</topology>
    </subcellularLocation>
</comment>
<keyword evidence="3" id="KW-1003">Cell membrane</keyword>
<keyword evidence="4 7" id="KW-0812">Transmembrane</keyword>
<keyword evidence="5 7" id="KW-1133">Transmembrane helix</keyword>
<feature type="transmembrane region" description="Helical" evidence="7">
    <location>
        <begin position="463"/>
        <end position="488"/>
    </location>
</feature>
<dbReference type="PANTHER" id="PTHR43744:SF6">
    <property type="entry name" value="ABC TRANSPORTER PERMEASE PROTEIN YESQ-RELATED"/>
    <property type="match status" value="1"/>
</dbReference>
<evidence type="ECO:0000256" key="1">
    <source>
        <dbReference type="ARBA" id="ARBA00004651"/>
    </source>
</evidence>
<evidence type="ECO:0000256" key="3">
    <source>
        <dbReference type="ARBA" id="ARBA00022475"/>
    </source>
</evidence>
<keyword evidence="2" id="KW-0813">Transport</keyword>
<dbReference type="AlphaFoldDB" id="A0A328U643"/>
<dbReference type="PANTHER" id="PTHR43744">
    <property type="entry name" value="ABC TRANSPORTER PERMEASE PROTEIN MG189-RELATED-RELATED"/>
    <property type="match status" value="1"/>
</dbReference>
<feature type="transmembrane region" description="Helical" evidence="7">
    <location>
        <begin position="265"/>
        <end position="288"/>
    </location>
</feature>
<gene>
    <name evidence="8" type="ORF">DL346_06225</name>
</gene>